<evidence type="ECO:0000313" key="2">
    <source>
        <dbReference type="EMBL" id="KAK0621014.1"/>
    </source>
</evidence>
<dbReference type="Proteomes" id="UP001175000">
    <property type="component" value="Unassembled WGS sequence"/>
</dbReference>
<dbReference type="EMBL" id="JAULSU010000004">
    <property type="protein sequence ID" value="KAK0621014.1"/>
    <property type="molecule type" value="Genomic_DNA"/>
</dbReference>
<organism evidence="2 3">
    <name type="scientific">Immersiella caudata</name>
    <dbReference type="NCBI Taxonomy" id="314043"/>
    <lineage>
        <taxon>Eukaryota</taxon>
        <taxon>Fungi</taxon>
        <taxon>Dikarya</taxon>
        <taxon>Ascomycota</taxon>
        <taxon>Pezizomycotina</taxon>
        <taxon>Sordariomycetes</taxon>
        <taxon>Sordariomycetidae</taxon>
        <taxon>Sordariales</taxon>
        <taxon>Lasiosphaeriaceae</taxon>
        <taxon>Immersiella</taxon>
    </lineage>
</organism>
<proteinExistence type="predicted"/>
<protein>
    <submittedName>
        <fullName evidence="2">Uncharacterized protein</fullName>
    </submittedName>
</protein>
<sequence>MQFSLSTIAMAAAVGFTHAVAVFPGGTAKAVLDASKPTPVIAARQTTSSTITALTVRVINNAGVDIMTRHAGSTGAILGAGASGQIAVGSGASGAIFVSRHDLEGVSGHDSQIEYTYMPEDGKAKLGDKPSLDVS</sequence>
<dbReference type="AlphaFoldDB" id="A0AA39WSX3"/>
<evidence type="ECO:0000313" key="3">
    <source>
        <dbReference type="Proteomes" id="UP001175000"/>
    </source>
</evidence>
<keyword evidence="3" id="KW-1185">Reference proteome</keyword>
<keyword evidence="1" id="KW-0732">Signal</keyword>
<gene>
    <name evidence="2" type="ORF">B0T14DRAFT_497424</name>
</gene>
<comment type="caution">
    <text evidence="2">The sequence shown here is derived from an EMBL/GenBank/DDBJ whole genome shotgun (WGS) entry which is preliminary data.</text>
</comment>
<name>A0AA39WSX3_9PEZI</name>
<reference evidence="2" key="1">
    <citation type="submission" date="2023-06" db="EMBL/GenBank/DDBJ databases">
        <title>Genome-scale phylogeny and comparative genomics of the fungal order Sordariales.</title>
        <authorList>
            <consortium name="Lawrence Berkeley National Laboratory"/>
            <person name="Hensen N."/>
            <person name="Bonometti L."/>
            <person name="Westerberg I."/>
            <person name="Brannstrom I.O."/>
            <person name="Guillou S."/>
            <person name="Cros-Aarteil S."/>
            <person name="Calhoun S."/>
            <person name="Haridas S."/>
            <person name="Kuo A."/>
            <person name="Mondo S."/>
            <person name="Pangilinan J."/>
            <person name="Riley R."/>
            <person name="Labutti K."/>
            <person name="Andreopoulos B."/>
            <person name="Lipzen A."/>
            <person name="Chen C."/>
            <person name="Yanf M."/>
            <person name="Daum C."/>
            <person name="Ng V."/>
            <person name="Clum A."/>
            <person name="Steindorff A."/>
            <person name="Ohm R."/>
            <person name="Martin F."/>
            <person name="Silar P."/>
            <person name="Natvig D."/>
            <person name="Lalanne C."/>
            <person name="Gautier V."/>
            <person name="Ament-Velasquez S.L."/>
            <person name="Kruys A."/>
            <person name="Hutchinson M.I."/>
            <person name="Powell A.J."/>
            <person name="Barry K."/>
            <person name="Miller A.N."/>
            <person name="Grigoriev I.V."/>
            <person name="Debuchy R."/>
            <person name="Gladieux P."/>
            <person name="Thoren M.H."/>
            <person name="Johannesson H."/>
        </authorList>
    </citation>
    <scope>NUCLEOTIDE SEQUENCE</scope>
    <source>
        <strain evidence="2">CBS 606.72</strain>
    </source>
</reference>
<feature type="chain" id="PRO_5041262328" evidence="1">
    <location>
        <begin position="20"/>
        <end position="135"/>
    </location>
</feature>
<feature type="signal peptide" evidence="1">
    <location>
        <begin position="1"/>
        <end position="19"/>
    </location>
</feature>
<accession>A0AA39WSX3</accession>
<evidence type="ECO:0000256" key="1">
    <source>
        <dbReference type="SAM" id="SignalP"/>
    </source>
</evidence>